<name>A0ABR3ZV42_9LECA</name>
<evidence type="ECO:0000256" key="1">
    <source>
        <dbReference type="SAM" id="MobiDB-lite"/>
    </source>
</evidence>
<feature type="signal peptide" evidence="2">
    <location>
        <begin position="1"/>
        <end position="16"/>
    </location>
</feature>
<evidence type="ECO:0000313" key="3">
    <source>
        <dbReference type="EMBL" id="KAL2036746.1"/>
    </source>
</evidence>
<protein>
    <submittedName>
        <fullName evidence="3">Uncharacterized protein</fullName>
    </submittedName>
</protein>
<keyword evidence="4" id="KW-1185">Reference proteome</keyword>
<evidence type="ECO:0000256" key="2">
    <source>
        <dbReference type="SAM" id="SignalP"/>
    </source>
</evidence>
<gene>
    <name evidence="3" type="ORF">N7G274_010541</name>
</gene>
<comment type="caution">
    <text evidence="3">The sequence shown here is derived from an EMBL/GenBank/DDBJ whole genome shotgun (WGS) entry which is preliminary data.</text>
</comment>
<feature type="region of interest" description="Disordered" evidence="1">
    <location>
        <begin position="305"/>
        <end position="328"/>
    </location>
</feature>
<sequence>MYGAILLFYLVSMSKAGPRLMGRQAGDQIKADNKCLNPDNTARATPVNDCVPKSQVDATGTCGPPSYSNACAAYCQHNVSWDFGKEIPFTRGYCSQKDACTITDSTSVMFTSQFSFNIGGAINTRSLEARDSGSSLSIPTLKAAFNAGASWTWSDTYSNATATSHTKPPLIESDDGKCGYWTFIPWYVTSCGTLSTGEWTLVDDISAGCENVKTVTDWCQTVPYIDDNGTPGGETVFVATHCVSNWALGFCWQRDIYLLPGVAKNTTVYDNYVLAHENGDIHQPELDSVKRLCLDGLPPFDKDDSSSNHRFWENGGGSSKSWGIPKKI</sequence>
<dbReference type="Proteomes" id="UP001590950">
    <property type="component" value="Unassembled WGS sequence"/>
</dbReference>
<accession>A0ABR3ZV42</accession>
<reference evidence="3 4" key="1">
    <citation type="submission" date="2024-09" db="EMBL/GenBank/DDBJ databases">
        <title>Rethinking Asexuality: The Enigmatic Case of Functional Sexual Genes in Lepraria (Stereocaulaceae).</title>
        <authorList>
            <person name="Doellman M."/>
            <person name="Sun Y."/>
            <person name="Barcenas-Pena A."/>
            <person name="Lumbsch H.T."/>
            <person name="Grewe F."/>
        </authorList>
    </citation>
    <scope>NUCLEOTIDE SEQUENCE [LARGE SCALE GENOMIC DNA]</scope>
    <source>
        <strain evidence="3 4">Mercado 3170</strain>
    </source>
</reference>
<proteinExistence type="predicted"/>
<organism evidence="3 4">
    <name type="scientific">Stereocaulon virgatum</name>
    <dbReference type="NCBI Taxonomy" id="373712"/>
    <lineage>
        <taxon>Eukaryota</taxon>
        <taxon>Fungi</taxon>
        <taxon>Dikarya</taxon>
        <taxon>Ascomycota</taxon>
        <taxon>Pezizomycotina</taxon>
        <taxon>Lecanoromycetes</taxon>
        <taxon>OSLEUM clade</taxon>
        <taxon>Lecanoromycetidae</taxon>
        <taxon>Lecanorales</taxon>
        <taxon>Lecanorineae</taxon>
        <taxon>Stereocaulaceae</taxon>
        <taxon>Stereocaulon</taxon>
    </lineage>
</organism>
<evidence type="ECO:0000313" key="4">
    <source>
        <dbReference type="Proteomes" id="UP001590950"/>
    </source>
</evidence>
<feature type="chain" id="PRO_5047208333" evidence="2">
    <location>
        <begin position="17"/>
        <end position="328"/>
    </location>
</feature>
<dbReference type="EMBL" id="JBEFKJ010000052">
    <property type="protein sequence ID" value="KAL2036746.1"/>
    <property type="molecule type" value="Genomic_DNA"/>
</dbReference>
<keyword evidence="2" id="KW-0732">Signal</keyword>